<dbReference type="AlphaFoldDB" id="A0A1G9T808"/>
<keyword evidence="2" id="KW-1185">Reference proteome</keyword>
<dbReference type="InterPro" id="IPR011990">
    <property type="entry name" value="TPR-like_helical_dom_sf"/>
</dbReference>
<evidence type="ECO:0000313" key="1">
    <source>
        <dbReference type="EMBL" id="SDM43225.1"/>
    </source>
</evidence>
<dbReference type="Pfam" id="PF12771">
    <property type="entry name" value="SusD-like_2"/>
    <property type="match status" value="1"/>
</dbReference>
<evidence type="ECO:0000313" key="2">
    <source>
        <dbReference type="Proteomes" id="UP000199226"/>
    </source>
</evidence>
<sequence>MKIRYKKITYIFFSVLLLSTSCKKYLDVNKDPNNPSKISAASRLVGAITTSNGSAMWRGSREVTGLTQYGVTKLATGANMAAETWRFTSSYFLWQNAYVFTMPNCVDLIVLGEEEGSPHFVGAGKTLLAMNFGLLTDQYGSIIVDDFYDGAAQLNLTPKMQDQETVYKRIDQLLDEAIVAFNSTSNKTGLNANGGDIMFQGDINKWKRFAWALKARYLNHLSKKTGVYSPAKIIEACNNSFNADGMDAEFPYLAGGLETDQNPWYSWGGFVLPAGVTDPNSALFNPRYFAWSQFFVNMLTSFPVTNAAYQDPRISRIMKPAASDGQYRGLRSGGALTGGQGILANGQAGDVTKKNGNDFGRFSNSGFYTSEKSPMPFITYSEVKLIEAEAKLRSNDVNGAIVAYTEGVKSNMRKLGVTTTEINAYWDAIQANGLNAQFSNLTQGLSHIMRQKYITLCLNPETWVDMRRSDFSQAIYGPSLVRPLNLNTVVFDANNPTQWIRAMVYEGNEQTRNPQAVGDNSEKYRLLTPLWWDKAQ</sequence>
<dbReference type="PROSITE" id="PS51257">
    <property type="entry name" value="PROKAR_LIPOPROTEIN"/>
    <property type="match status" value="1"/>
</dbReference>
<proteinExistence type="predicted"/>
<dbReference type="RefSeq" id="WP_176767664.1">
    <property type="nucleotide sequence ID" value="NZ_FNHH01000012.1"/>
</dbReference>
<organism evidence="1 2">
    <name type="scientific">Daejeonella rubra</name>
    <dbReference type="NCBI Taxonomy" id="990371"/>
    <lineage>
        <taxon>Bacteria</taxon>
        <taxon>Pseudomonadati</taxon>
        <taxon>Bacteroidota</taxon>
        <taxon>Sphingobacteriia</taxon>
        <taxon>Sphingobacteriales</taxon>
        <taxon>Sphingobacteriaceae</taxon>
        <taxon>Daejeonella</taxon>
    </lineage>
</organism>
<dbReference type="Proteomes" id="UP000199226">
    <property type="component" value="Unassembled WGS sequence"/>
</dbReference>
<gene>
    <name evidence="1" type="ORF">SAMN05421813_11225</name>
</gene>
<dbReference type="STRING" id="990371.SAMN05421813_11225"/>
<protein>
    <submittedName>
        <fullName evidence="1">Starch-binding associating with outer membrane</fullName>
    </submittedName>
</protein>
<dbReference type="SUPFAM" id="SSF48452">
    <property type="entry name" value="TPR-like"/>
    <property type="match status" value="1"/>
</dbReference>
<name>A0A1G9T808_9SPHI</name>
<dbReference type="EMBL" id="FNHH01000012">
    <property type="protein sequence ID" value="SDM43225.1"/>
    <property type="molecule type" value="Genomic_DNA"/>
</dbReference>
<dbReference type="Gene3D" id="1.25.40.390">
    <property type="match status" value="1"/>
</dbReference>
<dbReference type="InterPro" id="IPR041662">
    <property type="entry name" value="SusD-like_2"/>
</dbReference>
<reference evidence="2" key="1">
    <citation type="submission" date="2016-10" db="EMBL/GenBank/DDBJ databases">
        <authorList>
            <person name="Varghese N."/>
            <person name="Submissions S."/>
        </authorList>
    </citation>
    <scope>NUCLEOTIDE SEQUENCE [LARGE SCALE GENOMIC DNA]</scope>
    <source>
        <strain evidence="2">DSM 24536</strain>
    </source>
</reference>
<accession>A0A1G9T808</accession>